<reference evidence="2" key="1">
    <citation type="submission" date="2018-04" db="EMBL/GenBank/DDBJ databases">
        <title>Whole genome sequencing of Hypsizygus marmoreus.</title>
        <authorList>
            <person name="Choi I.-G."/>
            <person name="Min B."/>
            <person name="Kim J.-G."/>
            <person name="Kim S."/>
            <person name="Oh Y.-L."/>
            <person name="Kong W.-S."/>
            <person name="Park H."/>
            <person name="Jeong J."/>
            <person name="Song E.-S."/>
        </authorList>
    </citation>
    <scope>NUCLEOTIDE SEQUENCE [LARGE SCALE GENOMIC DNA]</scope>
    <source>
        <strain evidence="2">51987-8</strain>
    </source>
</reference>
<comment type="caution">
    <text evidence="2">The sequence shown here is derived from an EMBL/GenBank/DDBJ whole genome shotgun (WGS) entry which is preliminary data.</text>
</comment>
<dbReference type="InParanoid" id="A0A369JWK2"/>
<sequence length="418" mass="46757">MDVEQSDYQDRHDSNEDPFHAWSDRASSAPPDANISTADDLLKDFVSDTARDSTIAPAYPFSGQSRQEVSTKHFLGHDTSLVQGMLGSLATLAIEARAHTNHRFLNPLQLRGLICDREAEINRLKLYSLNLARKLGNTVRRLADSRRLLMSIAENDIPRIKNICRLGFAVARVFVDDQQVEDSLEGLYNPRGFGSRAFDMAVMTYRMGGRKLLFSLSRGLGLPSLRTLRNNMIFTRIMPTVGTITSSEIIHNINEVVIKTRKEGGRTEVRGVSILMDEIALEEMAVHFRHSNSVGGLCWKHASLVDVVLHTYDSAVNLAKALVQGKVHIGKEMTVVAASCFGEPGVYPILAAPTCKQENAADMEYIFDIISRNWKEHGESLARFGRSQLMAMLHVERRDIPPFSTHPQRNVSLVWDTI</sequence>
<dbReference type="Proteomes" id="UP000076154">
    <property type="component" value="Unassembled WGS sequence"/>
</dbReference>
<evidence type="ECO:0000313" key="2">
    <source>
        <dbReference type="EMBL" id="RDB26719.1"/>
    </source>
</evidence>
<evidence type="ECO:0000313" key="3">
    <source>
        <dbReference type="Proteomes" id="UP000076154"/>
    </source>
</evidence>
<gene>
    <name evidence="2" type="ORF">Hypma_005419</name>
</gene>
<accession>A0A369JWK2</accession>
<organism evidence="2 3">
    <name type="scientific">Hypsizygus marmoreus</name>
    <name type="common">White beech mushroom</name>
    <name type="synonym">Agaricus marmoreus</name>
    <dbReference type="NCBI Taxonomy" id="39966"/>
    <lineage>
        <taxon>Eukaryota</taxon>
        <taxon>Fungi</taxon>
        <taxon>Dikarya</taxon>
        <taxon>Basidiomycota</taxon>
        <taxon>Agaricomycotina</taxon>
        <taxon>Agaricomycetes</taxon>
        <taxon>Agaricomycetidae</taxon>
        <taxon>Agaricales</taxon>
        <taxon>Tricholomatineae</taxon>
        <taxon>Lyophyllaceae</taxon>
        <taxon>Hypsizygus</taxon>
    </lineage>
</organism>
<keyword evidence="3" id="KW-1185">Reference proteome</keyword>
<protein>
    <submittedName>
        <fullName evidence="2">Uncharacterized protein</fullName>
    </submittedName>
</protein>
<name>A0A369JWK2_HYPMA</name>
<dbReference type="EMBL" id="LUEZ02000023">
    <property type="protein sequence ID" value="RDB26719.1"/>
    <property type="molecule type" value="Genomic_DNA"/>
</dbReference>
<dbReference type="OrthoDB" id="2659841at2759"/>
<dbReference type="AlphaFoldDB" id="A0A369JWK2"/>
<proteinExistence type="predicted"/>
<feature type="region of interest" description="Disordered" evidence="1">
    <location>
        <begin position="1"/>
        <end position="36"/>
    </location>
</feature>
<evidence type="ECO:0000256" key="1">
    <source>
        <dbReference type="SAM" id="MobiDB-lite"/>
    </source>
</evidence>
<feature type="compositionally biased region" description="Basic and acidic residues" evidence="1">
    <location>
        <begin position="8"/>
        <end position="23"/>
    </location>
</feature>